<dbReference type="NCBIfam" id="NF005825">
    <property type="entry name" value="PRK07714.1"/>
    <property type="match status" value="1"/>
</dbReference>
<evidence type="ECO:0000313" key="5">
    <source>
        <dbReference type="Proteomes" id="UP000265801"/>
    </source>
</evidence>
<dbReference type="InterPro" id="IPR039109">
    <property type="entry name" value="Ribosomal_eL30-like"/>
</dbReference>
<proteinExistence type="predicted"/>
<dbReference type="GO" id="GO:0003723">
    <property type="term" value="F:RNA binding"/>
    <property type="evidence" value="ECO:0007669"/>
    <property type="project" value="InterPro"/>
</dbReference>
<dbReference type="EMBL" id="QXIR01000005">
    <property type="protein sequence ID" value="RIW36444.1"/>
    <property type="molecule type" value="Genomic_DNA"/>
</dbReference>
<name>A0A3A1R302_9BACI</name>
<dbReference type="GO" id="GO:0005840">
    <property type="term" value="C:ribosome"/>
    <property type="evidence" value="ECO:0007669"/>
    <property type="project" value="UniProtKB-KW"/>
</dbReference>
<dbReference type="Pfam" id="PF01248">
    <property type="entry name" value="Ribosomal_L7Ae"/>
    <property type="match status" value="1"/>
</dbReference>
<keyword evidence="1" id="KW-0689">Ribosomal protein</keyword>
<dbReference type="InterPro" id="IPR004038">
    <property type="entry name" value="Ribosomal_eL8/eL30/eS12/Gad45"/>
</dbReference>
<keyword evidence="5" id="KW-1185">Reference proteome</keyword>
<dbReference type="GO" id="GO:1990904">
    <property type="term" value="C:ribonucleoprotein complex"/>
    <property type="evidence" value="ECO:0007669"/>
    <property type="project" value="UniProtKB-KW"/>
</dbReference>
<dbReference type="OrthoDB" id="9794863at2"/>
<sequence length="106" mass="11796">MNQQNRWMSLLGLANRARKVISGEELVIKEIRSNKAKVVIMARDASENTRKKITDKCSYYNVPVYQVADRGVLGQAIGKEARVTIAVLDAGFAAKISELLDESQWG</sequence>
<evidence type="ECO:0000256" key="2">
    <source>
        <dbReference type="ARBA" id="ARBA00023274"/>
    </source>
</evidence>
<dbReference type="SUPFAM" id="SSF55315">
    <property type="entry name" value="L30e-like"/>
    <property type="match status" value="1"/>
</dbReference>
<comment type="caution">
    <text evidence="4">The sequence shown here is derived from an EMBL/GenBank/DDBJ whole genome shotgun (WGS) entry which is preliminary data.</text>
</comment>
<organism evidence="4 5">
    <name type="scientific">Bacillus salacetis</name>
    <dbReference type="NCBI Taxonomy" id="2315464"/>
    <lineage>
        <taxon>Bacteria</taxon>
        <taxon>Bacillati</taxon>
        <taxon>Bacillota</taxon>
        <taxon>Bacilli</taxon>
        <taxon>Bacillales</taxon>
        <taxon>Bacillaceae</taxon>
        <taxon>Bacillus</taxon>
    </lineage>
</organism>
<dbReference type="Gene3D" id="3.30.1330.30">
    <property type="match status" value="1"/>
</dbReference>
<gene>
    <name evidence="4" type="ORF">D3H55_05930</name>
</gene>
<reference evidence="4 5" key="1">
    <citation type="submission" date="2018-09" db="EMBL/GenBank/DDBJ databases">
        <title>Bacillus saliacetes sp. nov., isolated from Thai shrimp paste (Ka-pi).</title>
        <authorList>
            <person name="Daroonpunt R."/>
            <person name="Tanasupawat S."/>
            <person name="Yiamsombut S."/>
        </authorList>
    </citation>
    <scope>NUCLEOTIDE SEQUENCE [LARGE SCALE GENOMIC DNA]</scope>
    <source>
        <strain evidence="4 5">SKP7-4</strain>
    </source>
</reference>
<feature type="domain" description="Ribosomal protein eL8/eL30/eS12/Gadd45" evidence="3">
    <location>
        <begin position="7"/>
        <end position="94"/>
    </location>
</feature>
<dbReference type="Proteomes" id="UP000265801">
    <property type="component" value="Unassembled WGS sequence"/>
</dbReference>
<dbReference type="RefSeq" id="WP_119545995.1">
    <property type="nucleotide sequence ID" value="NZ_QXIR01000005.1"/>
</dbReference>
<evidence type="ECO:0000313" key="4">
    <source>
        <dbReference type="EMBL" id="RIW36444.1"/>
    </source>
</evidence>
<dbReference type="PANTHER" id="PTHR11449">
    <property type="entry name" value="RIBOSOMAL PROTEIN L30"/>
    <property type="match status" value="1"/>
</dbReference>
<keyword evidence="2" id="KW-0687">Ribonucleoprotein</keyword>
<protein>
    <submittedName>
        <fullName evidence="4">YlxQ family RNA-binding protein</fullName>
    </submittedName>
</protein>
<dbReference type="AlphaFoldDB" id="A0A3A1R302"/>
<evidence type="ECO:0000256" key="1">
    <source>
        <dbReference type="ARBA" id="ARBA00022980"/>
    </source>
</evidence>
<evidence type="ECO:0000259" key="3">
    <source>
        <dbReference type="Pfam" id="PF01248"/>
    </source>
</evidence>
<dbReference type="InterPro" id="IPR029064">
    <property type="entry name" value="Ribosomal_eL30-like_sf"/>
</dbReference>
<accession>A0A3A1R302</accession>